<sequence length="577" mass="65700">MNKKLLIGAGVALVAIAAAVYVLFFMKDLSGRIVIPYISHQKPRIDPHVPSAVPIADKLDEVMFDGLFNISANPSGITYEDGLGELMGIDENGIVSVRLKPKKRWHSSYQINREDDEYKISEREAVLFTAKDLHFTLRRIKRLGSLSPDYILVSQAVPELDFSGPDENNEIHFRFRMDREWPEADIKEVLSFKILPAESEMSAPNYLNGTGPYILAGTNEDVITFLRNPAGLAQIPLLQLQPFIDNSTYATELKNGNINSLLSTPFGSLSPLLEDREDFFYKSNISTTFFAVLFNTQRLNRAQRQELRKLISNKKIVNRFFKIGTEQQRHITDYKGNNDNYEDYLNYSMFPSTSYYVQDNVVLPLHPTGQPDVSILPDTVRIQVCLNYGFREELSELAQIMNDPALFKGKIKVTAVPNEELRKGNYDGVLVAVSGYRSNFLFDLYDLFLREPDLAVKKIHLVTDSDGRGNRIVNPRSFQADKNFFRLDATVSSEEQEDILKLLDYIYGFMSTREVGDKQAYAEFIDQLDQDMALGSWLFSLPSLAYFSTQFDSSSIDLYGVASQLSTIEKWREKKDE</sequence>
<dbReference type="AlphaFoldDB" id="A0A7V4WW81"/>
<gene>
    <name evidence="1" type="ORF">ENK44_10840</name>
</gene>
<dbReference type="Proteomes" id="UP000885779">
    <property type="component" value="Unassembled WGS sequence"/>
</dbReference>
<accession>A0A7V4WW81</accession>
<dbReference type="EMBL" id="DRQG01000103">
    <property type="protein sequence ID" value="HGY56191.1"/>
    <property type="molecule type" value="Genomic_DNA"/>
</dbReference>
<evidence type="ECO:0000313" key="1">
    <source>
        <dbReference type="EMBL" id="HGY56191.1"/>
    </source>
</evidence>
<dbReference type="Gene3D" id="3.90.76.10">
    <property type="entry name" value="Dipeptide-binding Protein, Domain 1"/>
    <property type="match status" value="1"/>
</dbReference>
<evidence type="ECO:0008006" key="2">
    <source>
        <dbReference type="Google" id="ProtNLM"/>
    </source>
</evidence>
<reference evidence="1" key="1">
    <citation type="journal article" date="2020" name="mSystems">
        <title>Genome- and Community-Level Interaction Insights into Carbon Utilization and Element Cycling Functions of Hydrothermarchaeota in Hydrothermal Sediment.</title>
        <authorList>
            <person name="Zhou Z."/>
            <person name="Liu Y."/>
            <person name="Xu W."/>
            <person name="Pan J."/>
            <person name="Luo Z.H."/>
            <person name="Li M."/>
        </authorList>
    </citation>
    <scope>NUCLEOTIDE SEQUENCE [LARGE SCALE GENOMIC DNA]</scope>
    <source>
        <strain evidence="1">HyVt-577</strain>
    </source>
</reference>
<dbReference type="Gene3D" id="3.40.190.10">
    <property type="entry name" value="Periplasmic binding protein-like II"/>
    <property type="match status" value="1"/>
</dbReference>
<name>A0A7V4WW81_CALAY</name>
<dbReference type="SUPFAM" id="SSF53850">
    <property type="entry name" value="Periplasmic binding protein-like II"/>
    <property type="match status" value="1"/>
</dbReference>
<dbReference type="Gene3D" id="3.10.105.10">
    <property type="entry name" value="Dipeptide-binding Protein, Domain 3"/>
    <property type="match status" value="1"/>
</dbReference>
<protein>
    <recommendedName>
        <fullName evidence="2">Solute-binding protein family 5 domain-containing protein</fullName>
    </recommendedName>
</protein>
<comment type="caution">
    <text evidence="1">The sequence shown here is derived from an EMBL/GenBank/DDBJ whole genome shotgun (WGS) entry which is preliminary data.</text>
</comment>
<organism evidence="1">
    <name type="scientific">Caldithrix abyssi</name>
    <dbReference type="NCBI Taxonomy" id="187145"/>
    <lineage>
        <taxon>Bacteria</taxon>
        <taxon>Pseudomonadati</taxon>
        <taxon>Calditrichota</taxon>
        <taxon>Calditrichia</taxon>
        <taxon>Calditrichales</taxon>
        <taxon>Calditrichaceae</taxon>
        <taxon>Caldithrix</taxon>
    </lineage>
</organism>
<proteinExistence type="predicted"/>